<dbReference type="EMBL" id="WJBD01000029">
    <property type="protein sequence ID" value="MBC3889891.1"/>
    <property type="molecule type" value="Genomic_DNA"/>
</dbReference>
<dbReference type="RefSeq" id="WP_148566883.1">
    <property type="nucleotide sequence ID" value="NZ_RXYA01000006.1"/>
</dbReference>
<evidence type="ECO:0000313" key="3">
    <source>
        <dbReference type="Proteomes" id="UP000616595"/>
    </source>
</evidence>
<feature type="transmembrane region" description="Helical" evidence="1">
    <location>
        <begin position="6"/>
        <end position="22"/>
    </location>
</feature>
<evidence type="ECO:0000256" key="1">
    <source>
        <dbReference type="SAM" id="Phobius"/>
    </source>
</evidence>
<keyword evidence="3" id="KW-1185">Reference proteome</keyword>
<dbReference type="InterPro" id="IPR019277">
    <property type="entry name" value="DUF2304"/>
</dbReference>
<evidence type="ECO:0000313" key="2">
    <source>
        <dbReference type="EMBL" id="MBC3889891.1"/>
    </source>
</evidence>
<reference evidence="2" key="1">
    <citation type="submission" date="2019-10" db="EMBL/GenBank/DDBJ databases">
        <authorList>
            <person name="Ross D.E."/>
            <person name="Gulliver D."/>
        </authorList>
    </citation>
    <scope>NUCLEOTIDE SEQUENCE</scope>
    <source>
        <strain evidence="2">DER-2019</strain>
    </source>
</reference>
<name>A0A923HX35_9FIRM</name>
<accession>A0A923HX35</accession>
<keyword evidence="1" id="KW-0812">Transmembrane</keyword>
<feature type="transmembrane region" description="Helical" evidence="1">
    <location>
        <begin position="62"/>
        <end position="81"/>
    </location>
</feature>
<organism evidence="2 3">
    <name type="scientific">Acetobacterium paludosum</name>
    <dbReference type="NCBI Taxonomy" id="52693"/>
    <lineage>
        <taxon>Bacteria</taxon>
        <taxon>Bacillati</taxon>
        <taxon>Bacillota</taxon>
        <taxon>Clostridia</taxon>
        <taxon>Eubacteriales</taxon>
        <taxon>Eubacteriaceae</taxon>
        <taxon>Acetobacterium</taxon>
    </lineage>
</organism>
<gene>
    <name evidence="2" type="ORF">GH810_16420</name>
</gene>
<dbReference type="Proteomes" id="UP000616595">
    <property type="component" value="Unassembled WGS sequence"/>
</dbReference>
<dbReference type="AlphaFoldDB" id="A0A923HX35"/>
<dbReference type="Pfam" id="PF10066">
    <property type="entry name" value="DUF2304"/>
    <property type="match status" value="1"/>
</dbReference>
<feature type="transmembrane region" description="Helical" evidence="1">
    <location>
        <begin position="34"/>
        <end position="56"/>
    </location>
</feature>
<sequence>MITNLFYIAIGILLIGFIFINVQKHMMSEGESILWMVGAFFILILAIFPDIIIFLANLVGITYAPSLLFFLTSIFLLIFSFRNSQQLSILAEKNKELIQFNALLEKRVRALEAFRTENKIK</sequence>
<proteinExistence type="predicted"/>
<comment type="caution">
    <text evidence="2">The sequence shown here is derived from an EMBL/GenBank/DDBJ whole genome shotgun (WGS) entry which is preliminary data.</text>
</comment>
<keyword evidence="1" id="KW-1133">Transmembrane helix</keyword>
<protein>
    <submittedName>
        <fullName evidence="2">DUF2304 family protein</fullName>
    </submittedName>
</protein>
<keyword evidence="1" id="KW-0472">Membrane</keyword>
<dbReference type="OrthoDB" id="9994262at2"/>
<reference evidence="2" key="2">
    <citation type="submission" date="2020-10" db="EMBL/GenBank/DDBJ databases">
        <title>Comparative genomics of the Acetobacterium genus.</title>
        <authorList>
            <person name="Marshall C."/>
            <person name="May H."/>
            <person name="Norman S."/>
        </authorList>
    </citation>
    <scope>NUCLEOTIDE SEQUENCE</scope>
    <source>
        <strain evidence="2">DER-2019</strain>
    </source>
</reference>